<proteinExistence type="predicted"/>
<dbReference type="OrthoDB" id="3026535at2759"/>
<comment type="caution">
    <text evidence="2">The sequence shown here is derived from an EMBL/GenBank/DDBJ whole genome shotgun (WGS) entry which is preliminary data.</text>
</comment>
<feature type="compositionally biased region" description="Basic residues" evidence="1">
    <location>
        <begin position="19"/>
        <end position="28"/>
    </location>
</feature>
<evidence type="ECO:0000256" key="1">
    <source>
        <dbReference type="SAM" id="MobiDB-lite"/>
    </source>
</evidence>
<evidence type="ECO:0000313" key="2">
    <source>
        <dbReference type="EMBL" id="TRM56256.1"/>
    </source>
</evidence>
<feature type="compositionally biased region" description="Polar residues" evidence="1">
    <location>
        <begin position="39"/>
        <end position="64"/>
    </location>
</feature>
<accession>A0A550BUS3</accession>
<feature type="compositionally biased region" description="Low complexity" evidence="1">
    <location>
        <begin position="213"/>
        <end position="223"/>
    </location>
</feature>
<dbReference type="EMBL" id="VDMD01000076">
    <property type="protein sequence ID" value="TRM56256.1"/>
    <property type="molecule type" value="Genomic_DNA"/>
</dbReference>
<feature type="compositionally biased region" description="Basic and acidic residues" evidence="1">
    <location>
        <begin position="164"/>
        <end position="174"/>
    </location>
</feature>
<evidence type="ECO:0000313" key="3">
    <source>
        <dbReference type="Proteomes" id="UP000320762"/>
    </source>
</evidence>
<protein>
    <submittedName>
        <fullName evidence="2">Uncharacterized protein</fullName>
    </submittedName>
</protein>
<name>A0A550BUS3_9AGAR</name>
<organism evidence="2 3">
    <name type="scientific">Schizophyllum amplum</name>
    <dbReference type="NCBI Taxonomy" id="97359"/>
    <lineage>
        <taxon>Eukaryota</taxon>
        <taxon>Fungi</taxon>
        <taxon>Dikarya</taxon>
        <taxon>Basidiomycota</taxon>
        <taxon>Agaricomycotina</taxon>
        <taxon>Agaricomycetes</taxon>
        <taxon>Agaricomycetidae</taxon>
        <taxon>Agaricales</taxon>
        <taxon>Schizophyllaceae</taxon>
        <taxon>Schizophyllum</taxon>
    </lineage>
</organism>
<feature type="region of interest" description="Disordered" evidence="1">
    <location>
        <begin position="197"/>
        <end position="224"/>
    </location>
</feature>
<sequence length="297" mass="32172">MCCSIFTCHVMGFLSRSSSKKSVKKGKSVKAASEGSVYDQPSPTRSYLSLPRSTNGSMPRSANESPSRTRSRPTSEDTHDFPATNASSAEPPNARVPCGDNVWARLSARDTTSFHLDFVDTQGRRVDPALDVYDISGPGSMRRVVAGYDEPIPEPISKRSKRSPLRERTLRERTISSANRPDSAHFLNKYVNSTPSLSSYQLSSPSPTPPATPKGRPATPTKGAQAFPDFLASVTPMPRYILHPGGRYQIRRNADIVASVDFRIHFAMAGICGAALVGSAQNGQIQEGSVQEAWSAV</sequence>
<feature type="region of interest" description="Disordered" evidence="1">
    <location>
        <begin position="151"/>
        <end position="181"/>
    </location>
</feature>
<keyword evidence="3" id="KW-1185">Reference proteome</keyword>
<reference evidence="2 3" key="1">
    <citation type="journal article" date="2019" name="New Phytol.">
        <title>Comparative genomics reveals unique wood-decay strategies and fruiting body development in the Schizophyllaceae.</title>
        <authorList>
            <person name="Almasi E."/>
            <person name="Sahu N."/>
            <person name="Krizsan K."/>
            <person name="Balint B."/>
            <person name="Kovacs G.M."/>
            <person name="Kiss B."/>
            <person name="Cseklye J."/>
            <person name="Drula E."/>
            <person name="Henrissat B."/>
            <person name="Nagy I."/>
            <person name="Chovatia M."/>
            <person name="Adam C."/>
            <person name="LaButti K."/>
            <person name="Lipzen A."/>
            <person name="Riley R."/>
            <person name="Grigoriev I.V."/>
            <person name="Nagy L.G."/>
        </authorList>
    </citation>
    <scope>NUCLEOTIDE SEQUENCE [LARGE SCALE GENOMIC DNA]</scope>
    <source>
        <strain evidence="2 3">NL-1724</strain>
    </source>
</reference>
<feature type="region of interest" description="Disordered" evidence="1">
    <location>
        <begin position="19"/>
        <end position="96"/>
    </location>
</feature>
<gene>
    <name evidence="2" type="ORF">BD626DRAFT_520308</name>
</gene>
<dbReference type="AlphaFoldDB" id="A0A550BUS3"/>
<dbReference type="Proteomes" id="UP000320762">
    <property type="component" value="Unassembled WGS sequence"/>
</dbReference>